<keyword evidence="2 6" id="KW-0812">Transmembrane</keyword>
<evidence type="ECO:0000313" key="7">
    <source>
        <dbReference type="EMBL" id="KZE22780.1"/>
    </source>
</evidence>
<dbReference type="PANTHER" id="PTHR30168">
    <property type="entry name" value="PUTATIVE MEMBRANE PROTEIN YPFJ"/>
    <property type="match status" value="1"/>
</dbReference>
<dbReference type="Pfam" id="PF04228">
    <property type="entry name" value="Zn_peptidase"/>
    <property type="match status" value="1"/>
</dbReference>
<evidence type="ECO:0000256" key="2">
    <source>
        <dbReference type="ARBA" id="ARBA00022692"/>
    </source>
</evidence>
<name>A0A165EDT0_9MICO</name>
<keyword evidence="3 6" id="KW-1133">Transmembrane helix</keyword>
<evidence type="ECO:0000256" key="5">
    <source>
        <dbReference type="SAM" id="MobiDB-lite"/>
    </source>
</evidence>
<dbReference type="InterPro" id="IPR007343">
    <property type="entry name" value="Uncharacterised_pept_Zn_put"/>
</dbReference>
<evidence type="ECO:0000256" key="4">
    <source>
        <dbReference type="ARBA" id="ARBA00023136"/>
    </source>
</evidence>
<dbReference type="KEGG" id="bcau:I6G59_15010"/>
<dbReference type="EMBL" id="LQQR01000006">
    <property type="protein sequence ID" value="KZE22780.1"/>
    <property type="molecule type" value="Genomic_DNA"/>
</dbReference>
<gene>
    <name evidence="7" type="ORF">AVW13_05215</name>
    <name evidence="8" type="ORF">B8X04_12710</name>
    <name evidence="9" type="ORF">I6G59_15010</name>
    <name evidence="10" type="ORF">NCTC12391_02701</name>
</gene>
<dbReference type="Proteomes" id="UP000076612">
    <property type="component" value="Unassembled WGS sequence"/>
</dbReference>
<dbReference type="GO" id="GO:0008237">
    <property type="term" value="F:metallopeptidase activity"/>
    <property type="evidence" value="ECO:0007669"/>
    <property type="project" value="UniProtKB-KW"/>
</dbReference>
<organism evidence="7 11">
    <name type="scientific">Brevibacterium casei</name>
    <dbReference type="NCBI Taxonomy" id="33889"/>
    <lineage>
        <taxon>Bacteria</taxon>
        <taxon>Bacillati</taxon>
        <taxon>Actinomycetota</taxon>
        <taxon>Actinomycetes</taxon>
        <taxon>Micrococcales</taxon>
        <taxon>Brevibacteriaceae</taxon>
        <taxon>Brevibacterium</taxon>
    </lineage>
</organism>
<evidence type="ECO:0000313" key="11">
    <source>
        <dbReference type="Proteomes" id="UP000076612"/>
    </source>
</evidence>
<accession>A0A165EDT0</accession>
<dbReference type="GeneID" id="99773336"/>
<reference evidence="11" key="1">
    <citation type="submission" date="2016-01" db="EMBL/GenBank/DDBJ databases">
        <title>Draft genome of Chromobacterium sp. F49.</title>
        <authorList>
            <person name="Hong K.W."/>
        </authorList>
    </citation>
    <scope>NUCLEOTIDE SEQUENCE [LARGE SCALE GENOMIC DNA]</scope>
    <source>
        <strain evidence="11">M40</strain>
    </source>
</reference>
<proteinExistence type="predicted"/>
<feature type="region of interest" description="Disordered" evidence="5">
    <location>
        <begin position="1"/>
        <end position="20"/>
    </location>
</feature>
<evidence type="ECO:0000313" key="13">
    <source>
        <dbReference type="Proteomes" id="UP000386281"/>
    </source>
</evidence>
<keyword evidence="10" id="KW-0378">Hydrolase</keyword>
<dbReference type="PANTHER" id="PTHR30168:SF0">
    <property type="entry name" value="INNER MEMBRANE PROTEIN"/>
    <property type="match status" value="1"/>
</dbReference>
<evidence type="ECO:0000313" key="12">
    <source>
        <dbReference type="Proteomes" id="UP000216867"/>
    </source>
</evidence>
<keyword evidence="4 6" id="KW-0472">Membrane</keyword>
<sequence>MTFNPNADISTNRTSRRGRNTAIAGGGVGVVGLLVFLIGPLLGVDLTGLMGSTMLDSGEQQGTSNEAAMLQCDTGEDANRSTDCRMAGAQVVLDDYWAQNVEGYTPPRLTIVDGQTPTQCGTASNAVGPFYCPPERGVYIDPSFFDVMRQQFGASADDLAQLYIVGHEWGHHIQNITGTMEKYPNNGTGPESNGVRTELQADCYAGAWLGDVTTLTDDNGTPYLEPPTQKQLDDALNAAFVVGDDYIQQQSGFVNPESFTHGTSEQRQRWFTSGYNEGLGSCDAFAVPGSQL</sequence>
<evidence type="ECO:0000313" key="9">
    <source>
        <dbReference type="EMBL" id="QPS33241.1"/>
    </source>
</evidence>
<evidence type="ECO:0000313" key="14">
    <source>
        <dbReference type="Proteomes" id="UP000594979"/>
    </source>
</evidence>
<evidence type="ECO:0000313" key="8">
    <source>
        <dbReference type="EMBL" id="PAK94862.1"/>
    </source>
</evidence>
<evidence type="ECO:0000256" key="1">
    <source>
        <dbReference type="ARBA" id="ARBA00004167"/>
    </source>
</evidence>
<dbReference type="EMBL" id="CP065682">
    <property type="protein sequence ID" value="QPS33241.1"/>
    <property type="molecule type" value="Genomic_DNA"/>
</dbReference>
<evidence type="ECO:0000256" key="3">
    <source>
        <dbReference type="ARBA" id="ARBA00022989"/>
    </source>
</evidence>
<evidence type="ECO:0000313" key="10">
    <source>
        <dbReference type="EMBL" id="VEW14557.1"/>
    </source>
</evidence>
<dbReference type="RefSeq" id="WP_063249008.1">
    <property type="nucleotide sequence ID" value="NZ_CAACXN010000015.1"/>
</dbReference>
<reference evidence="7" key="2">
    <citation type="submission" date="2016-01" db="EMBL/GenBank/DDBJ databases">
        <authorList>
            <person name="Hong K.W."/>
        </authorList>
    </citation>
    <scope>NUCLEOTIDE SEQUENCE</scope>
    <source>
        <strain evidence="7">M40</strain>
    </source>
</reference>
<dbReference type="Proteomes" id="UP000386281">
    <property type="component" value="Unassembled WGS sequence"/>
</dbReference>
<dbReference type="GO" id="GO:0016020">
    <property type="term" value="C:membrane"/>
    <property type="evidence" value="ECO:0007669"/>
    <property type="project" value="UniProtKB-SubCell"/>
</dbReference>
<reference evidence="10 13" key="4">
    <citation type="submission" date="2019-02" db="EMBL/GenBank/DDBJ databases">
        <authorList>
            <consortium name="Pathogen Informatics"/>
        </authorList>
    </citation>
    <scope>NUCLEOTIDE SEQUENCE [LARGE SCALE GENOMIC DNA]</scope>
    <source>
        <strain evidence="10 13">3012STDY7078520</strain>
    </source>
</reference>
<keyword evidence="10" id="KW-0482">Metalloprotease</keyword>
<reference evidence="9 14" key="5">
    <citation type="submission" date="2020-12" db="EMBL/GenBank/DDBJ databases">
        <title>FDA dAtabase for Regulatory Grade micrObial Sequences (FDA-ARGOS): Supporting development and validation of Infectious Disease Dx tests.</title>
        <authorList>
            <person name="Sproer C."/>
            <person name="Gronow S."/>
            <person name="Severitt S."/>
            <person name="Schroder I."/>
            <person name="Tallon L."/>
            <person name="Sadzewicz L."/>
            <person name="Zhao X."/>
            <person name="Boylan J."/>
            <person name="Ott S."/>
            <person name="Bowen H."/>
            <person name="Vavikolanu K."/>
            <person name="Mehta A."/>
            <person name="Aluvathingal J."/>
            <person name="Nadendla S."/>
            <person name="Lowell S."/>
            <person name="Myers T."/>
            <person name="Yan Y."/>
            <person name="Sichtig H."/>
        </authorList>
    </citation>
    <scope>NUCLEOTIDE SEQUENCE [LARGE SCALE GENOMIC DNA]</scope>
    <source>
        <strain evidence="9 14">FDAARGOS_902</strain>
    </source>
</reference>
<evidence type="ECO:0000256" key="6">
    <source>
        <dbReference type="SAM" id="Phobius"/>
    </source>
</evidence>
<dbReference type="EMBL" id="NCWY01000011">
    <property type="protein sequence ID" value="PAK94862.1"/>
    <property type="molecule type" value="Genomic_DNA"/>
</dbReference>
<protein>
    <submittedName>
        <fullName evidence="7">Neutral zinc metallopeptidase</fullName>
    </submittedName>
    <submittedName>
        <fullName evidence="10">Predicted metalloprotease</fullName>
    </submittedName>
</protein>
<reference evidence="8 12" key="3">
    <citation type="submission" date="2017-04" db="EMBL/GenBank/DDBJ databases">
        <title>Kefir bacterial isolates.</title>
        <authorList>
            <person name="Kim Y."/>
            <person name="Blasche S."/>
            <person name="Patil K.R."/>
        </authorList>
    </citation>
    <scope>NUCLEOTIDE SEQUENCE [LARGE SCALE GENOMIC DNA]</scope>
    <source>
        <strain evidence="8 12">OG2</strain>
    </source>
</reference>
<dbReference type="STRING" id="33889.AVW13_05215"/>
<dbReference type="Proteomes" id="UP000216867">
    <property type="component" value="Unassembled WGS sequence"/>
</dbReference>
<feature type="transmembrane region" description="Helical" evidence="6">
    <location>
        <begin position="21"/>
        <end position="42"/>
    </location>
</feature>
<comment type="subcellular location">
    <subcellularLocation>
        <location evidence="1">Membrane</location>
        <topology evidence="1">Single-pass membrane protein</topology>
    </subcellularLocation>
</comment>
<dbReference type="GO" id="GO:0006508">
    <property type="term" value="P:proteolysis"/>
    <property type="evidence" value="ECO:0007669"/>
    <property type="project" value="UniProtKB-KW"/>
</dbReference>
<dbReference type="EMBL" id="CAACXN010000015">
    <property type="protein sequence ID" value="VEW14557.1"/>
    <property type="molecule type" value="Genomic_DNA"/>
</dbReference>
<dbReference type="AlphaFoldDB" id="A0A165EDT0"/>
<keyword evidence="10" id="KW-0645">Protease</keyword>
<dbReference type="Proteomes" id="UP000594979">
    <property type="component" value="Chromosome"/>
</dbReference>